<evidence type="ECO:0000313" key="11">
    <source>
        <dbReference type="EMBL" id="CDU24948.1"/>
    </source>
</evidence>
<evidence type="ECO:0000256" key="1">
    <source>
        <dbReference type="ARBA" id="ARBA00004225"/>
    </source>
</evidence>
<evidence type="ECO:0000256" key="6">
    <source>
        <dbReference type="ARBA" id="ARBA00022989"/>
    </source>
</evidence>
<feature type="compositionally biased region" description="Low complexity" evidence="10">
    <location>
        <begin position="1019"/>
        <end position="1057"/>
    </location>
</feature>
<evidence type="ECO:0000256" key="3">
    <source>
        <dbReference type="ARBA" id="ARBA00022448"/>
    </source>
</evidence>
<feature type="compositionally biased region" description="Low complexity" evidence="10">
    <location>
        <begin position="25"/>
        <end position="46"/>
    </location>
</feature>
<feature type="compositionally biased region" description="Basic and acidic residues" evidence="10">
    <location>
        <begin position="204"/>
        <end position="213"/>
    </location>
</feature>
<protein>
    <submittedName>
        <fullName evidence="11">Related to mitochondrial amino acid transporter ARG-13</fullName>
    </submittedName>
</protein>
<keyword evidence="4 9" id="KW-0812">Transmembrane</keyword>
<keyword evidence="3" id="KW-0813">Transport</keyword>
<evidence type="ECO:0000256" key="7">
    <source>
        <dbReference type="ARBA" id="ARBA00023128"/>
    </source>
</evidence>
<keyword evidence="6" id="KW-1133">Transmembrane helix</keyword>
<sequence length="1737" mass="181946">MKTPELESSPFTPSAGATGLGVAGVGFASTSSTSSPSSPPITRTPRWGSIRQRFSSIHSRDSISVPVDSVDDAMWDKNDAAFLEQVARDSPLLLSSPHRFDSPAATLQDSYTGRASMSASRVNSFSPHIDADHGSSRRHSHYPTSPYASASTPGPSASTAFAFPTSIPAHDPTPSSSMAAPASTRSTPHLMRKMSSRTALPDLPEQKRVDDLFPSRPSTSSSSTASTAPPLLPPIASSTSFMTSSFANPHLLRSPGGKSSAHSSVASSPILAQSVHAASDAARSTLSDQYPPSPSLHSSSSFTASGYVFRSLDDRTAALDARVRTNSSNSVANLALAPSSSLIDRRTGRSVIGSPLALGTSFSHSRPSSPDIFLHDQPPTPFSVPKRAAGRVEHPLSMASVQHSSHLASSTTYVSEPPVHSIDHAATTRAKREASASMRGMPGSPKKRSSAIVAPMSPTLSSSPSTIEPVASNTSAVALVRKHTKNKSSLVSGLRKLMGKKDKDGRAAVISSPHVALPDHSTEHRSCLKSFDASAGSGLNLIGLAPDALGSQTTVQMSHNHSDSPADNSNATAHASPGLTRRSPSLDLLRNFGTTPKVSQADPSQQAEPASSRSRTMSMDVSRPLRQVLLPRSRKDSSNKAAARSSVIEHISHNQVRRLTGSSGPVILQTQQELAEHRSRYNKVAPGLGLPGIADFDMHHVAADNSGSRATSTANFTRSQSLPRSEQSEQADPQDAGSIELLTPSSSVGATSGIDSSNNTGGGMASSGSSLVSASTAATDPSVTLRAPFSFQSQSYRPYSRESRASSKMQPSPDSSPSLDGASSTLKPSHRNVLSLGSQVTPGSMHSSQAPDASTNGASALMPPPAGVPTAKRGHNSRRSLNSLVGNRPWSSFLGSPALGSSSSHSHSNPHYKRVSAASISRPLSVSSSAFSNDFHGAHGESDAAGDLTLRASDFARGADVSSSSSSSRVRVDSNISEPAFDAGAVGAINSSFNSTHGRSSWHFPPPPPPPPPRPPSGPHSIALAPHAAARAAPPAISSSSSHHSHQSYHSYNSSTSAPARASASAATFAPSSASHRLLPMSSSSSLTSSVLRQQAHPPHPLRRPTTGDGSASPALTSSGSFQSIGASLNPSSSLENLGFPKASSSTSLGSSSGPRSSYAGHRLSASGSSLSHRKRPSFGLAIEPAAHSAFDSIPSPLLRTRCISLALPEGAAPERPFSTASAARTPSGSSFSTSPNESARASAATLSSTHDHKDNVEIETLREGSPVKASYRDSIPFLASVPALESAMAAASLQPSSNHRHSVSVPMDEGDSPRQHMEDSWNRATGGTAVFAYGDTEDFEAKPRQHVPRQYMIHSPNEEEGPALAVPPASSGRLSQASKDIAFGSIAGMVSKVFEHPFDLVKVRLQTQSADRPARYAGAFDCFKQTYLQEGIRGLYRGLSLPVFGATLENACLFFTYNQIQSAIRWFNGEARSSSAAKADAESPLSIPQLAIAAAGAGSATSVVLTPIELIKCKMQVQMITREQQHAPVAAGAGVGQPQLQQTRSLHTSAVRSAASTQSAQTLKTLDGPLALLRRTIATDGIRGLWLGQTGTLLRETGGGVAWFLAFESCSRYLIARKKLQWKRDGMTKKDLSSLELVGAGALAGISYNVVLFPADSVKSTMQTEQEMRAVSSSATAGEKWKGTGFYDTFKRIYKTRGVRGLYAGCGVTCLRSAPSSAIIFLMYNKLEKLSDEYGL</sequence>
<feature type="compositionally biased region" description="Low complexity" evidence="10">
    <location>
        <begin position="1239"/>
        <end position="1249"/>
    </location>
</feature>
<evidence type="ECO:0000256" key="2">
    <source>
        <dbReference type="ARBA" id="ARBA00006375"/>
    </source>
</evidence>
<evidence type="ECO:0000256" key="4">
    <source>
        <dbReference type="ARBA" id="ARBA00022692"/>
    </source>
</evidence>
<feature type="region of interest" description="Disordered" evidence="10">
    <location>
        <begin position="22"/>
        <end position="47"/>
    </location>
</feature>
<dbReference type="PANTHER" id="PTHR45624">
    <property type="entry name" value="MITOCHONDRIAL BASIC AMINO ACIDS TRANSPORTER-RELATED"/>
    <property type="match status" value="1"/>
</dbReference>
<feature type="compositionally biased region" description="Polar residues" evidence="10">
    <location>
        <begin position="806"/>
        <end position="827"/>
    </location>
</feature>
<proteinExistence type="inferred from homology"/>
<dbReference type="Gene3D" id="1.50.40.10">
    <property type="entry name" value="Mitochondrial carrier domain"/>
    <property type="match status" value="2"/>
</dbReference>
<name>A0A127ZFQ2_9BASI</name>
<feature type="compositionally biased region" description="Polar residues" evidence="10">
    <location>
        <begin position="552"/>
        <end position="573"/>
    </location>
</feature>
<accession>A0A127ZFQ2</accession>
<evidence type="ECO:0000256" key="8">
    <source>
        <dbReference type="ARBA" id="ARBA00023136"/>
    </source>
</evidence>
<feature type="compositionally biased region" description="Basic and acidic residues" evidence="10">
    <location>
        <begin position="1312"/>
        <end position="1321"/>
    </location>
</feature>
<feature type="compositionally biased region" description="Low complexity" evidence="10">
    <location>
        <begin position="1076"/>
        <end position="1092"/>
    </location>
</feature>
<dbReference type="EMBL" id="LK056681">
    <property type="protein sequence ID" value="CDU24948.1"/>
    <property type="molecule type" value="Genomic_DNA"/>
</dbReference>
<dbReference type="GO" id="GO:0000064">
    <property type="term" value="F:L-ornithine transmembrane transporter activity"/>
    <property type="evidence" value="ECO:0007669"/>
    <property type="project" value="TreeGrafter"/>
</dbReference>
<feature type="repeat" description="Solcar" evidence="9">
    <location>
        <begin position="1376"/>
        <end position="1464"/>
    </location>
</feature>
<comment type="similarity">
    <text evidence="2">Belongs to the mitochondrial carrier (TC 2.A.29) family.</text>
</comment>
<feature type="region of interest" description="Disordered" evidence="10">
    <location>
        <begin position="1213"/>
        <end position="1262"/>
    </location>
</feature>
<feature type="region of interest" description="Disordered" evidence="10">
    <location>
        <begin position="794"/>
        <end position="883"/>
    </location>
</feature>
<dbReference type="GO" id="GO:1990575">
    <property type="term" value="P:mitochondrial L-ornithine transmembrane transport"/>
    <property type="evidence" value="ECO:0007669"/>
    <property type="project" value="TreeGrafter"/>
</dbReference>
<feature type="region of interest" description="Disordered" evidence="10">
    <location>
        <begin position="1141"/>
        <end position="1175"/>
    </location>
</feature>
<dbReference type="SUPFAM" id="SSF103506">
    <property type="entry name" value="Mitochondrial carrier"/>
    <property type="match status" value="1"/>
</dbReference>
<dbReference type="GO" id="GO:0031966">
    <property type="term" value="C:mitochondrial membrane"/>
    <property type="evidence" value="ECO:0007669"/>
    <property type="project" value="UniProtKB-SubCell"/>
</dbReference>
<dbReference type="InterPro" id="IPR050567">
    <property type="entry name" value="Mitochondrial_Carrier"/>
</dbReference>
<feature type="compositionally biased region" description="Low complexity" evidence="10">
    <location>
        <begin position="214"/>
        <end position="234"/>
    </location>
</feature>
<gene>
    <name evidence="11" type="ORF">SPSC_04781</name>
</gene>
<feature type="region of interest" description="Disordered" evidence="10">
    <location>
        <begin position="118"/>
        <end position="234"/>
    </location>
</feature>
<feature type="compositionally biased region" description="Pro residues" evidence="10">
    <location>
        <begin position="1004"/>
        <end position="1018"/>
    </location>
</feature>
<dbReference type="PROSITE" id="PS50920">
    <property type="entry name" value="SOLCAR"/>
    <property type="match status" value="3"/>
</dbReference>
<keyword evidence="7" id="KW-0496">Mitochondrion</keyword>
<evidence type="ECO:0000256" key="9">
    <source>
        <dbReference type="PROSITE-ProRule" id="PRU00282"/>
    </source>
</evidence>
<dbReference type="InterPro" id="IPR018108">
    <property type="entry name" value="MCP_transmembrane"/>
</dbReference>
<feature type="region of interest" description="Disordered" evidence="10">
    <location>
        <begin position="552"/>
        <end position="649"/>
    </location>
</feature>
<feature type="region of interest" description="Disordered" evidence="10">
    <location>
        <begin position="996"/>
        <end position="1057"/>
    </location>
</feature>
<feature type="compositionally biased region" description="Low complexity" evidence="10">
    <location>
        <begin position="143"/>
        <end position="162"/>
    </location>
</feature>
<feature type="repeat" description="Solcar" evidence="9">
    <location>
        <begin position="1486"/>
        <end position="1614"/>
    </location>
</feature>
<evidence type="ECO:0000256" key="5">
    <source>
        <dbReference type="ARBA" id="ARBA00022737"/>
    </source>
</evidence>
<feature type="compositionally biased region" description="Polar residues" evidence="10">
    <location>
        <begin position="1108"/>
        <end position="1123"/>
    </location>
</feature>
<dbReference type="PANTHER" id="PTHR45624:SF31">
    <property type="entry name" value="MITOCHONDRIAL ORNITHINE TRANSPORTER 1"/>
    <property type="match status" value="1"/>
</dbReference>
<reference evidence="11" key="1">
    <citation type="submission" date="2014-06" db="EMBL/GenBank/DDBJ databases">
        <authorList>
            <person name="Ju J."/>
            <person name="Zhang J."/>
        </authorList>
    </citation>
    <scope>NUCLEOTIDE SEQUENCE</scope>
    <source>
        <strain evidence="11">SscI8</strain>
    </source>
</reference>
<feature type="repeat" description="Solcar" evidence="9">
    <location>
        <begin position="1633"/>
        <end position="1731"/>
    </location>
</feature>
<feature type="compositionally biased region" description="Polar residues" evidence="10">
    <location>
        <begin position="1219"/>
        <end position="1238"/>
    </location>
</feature>
<feature type="compositionally biased region" description="Polar residues" evidence="10">
    <location>
        <begin position="706"/>
        <end position="731"/>
    </location>
</feature>
<keyword evidence="8 9" id="KW-0472">Membrane</keyword>
<dbReference type="FunFam" id="1.50.40.10:FF:000208">
    <property type="entry name" value="Mitochondrial ornithine carrier protein"/>
    <property type="match status" value="1"/>
</dbReference>
<keyword evidence="5" id="KW-0677">Repeat</keyword>
<dbReference type="InterPro" id="IPR023395">
    <property type="entry name" value="MCP_dom_sf"/>
</dbReference>
<feature type="region of interest" description="Disordered" evidence="10">
    <location>
        <begin position="706"/>
        <end position="770"/>
    </location>
</feature>
<feature type="region of interest" description="Disordered" evidence="10">
    <location>
        <begin position="1294"/>
        <end position="1321"/>
    </location>
</feature>
<feature type="compositionally biased region" description="Polar residues" evidence="10">
    <location>
        <begin position="835"/>
        <end position="858"/>
    </location>
</feature>
<feature type="region of interest" description="Disordered" evidence="10">
    <location>
        <begin position="1076"/>
        <end position="1123"/>
    </location>
</feature>
<organism evidence="11">
    <name type="scientific">Sporisorium scitamineum</name>
    <dbReference type="NCBI Taxonomy" id="49012"/>
    <lineage>
        <taxon>Eukaryota</taxon>
        <taxon>Fungi</taxon>
        <taxon>Dikarya</taxon>
        <taxon>Basidiomycota</taxon>
        <taxon>Ustilaginomycotina</taxon>
        <taxon>Ustilaginomycetes</taxon>
        <taxon>Ustilaginales</taxon>
        <taxon>Ustilaginaceae</taxon>
        <taxon>Sporisorium</taxon>
    </lineage>
</organism>
<comment type="subcellular location">
    <subcellularLocation>
        <location evidence="1">Mitochondrion membrane</location>
        <topology evidence="1">Multi-pass membrane protein</topology>
    </subcellularLocation>
</comment>
<feature type="compositionally biased region" description="Low complexity" evidence="10">
    <location>
        <begin position="1144"/>
        <end position="1158"/>
    </location>
</feature>
<dbReference type="Pfam" id="PF00153">
    <property type="entry name" value="Mito_carr"/>
    <property type="match status" value="3"/>
</dbReference>
<feature type="compositionally biased region" description="Polar residues" evidence="10">
    <location>
        <begin position="592"/>
        <end position="619"/>
    </location>
</feature>
<dbReference type="OrthoDB" id="2139348at2759"/>
<feature type="compositionally biased region" description="Low complexity" evidence="10">
    <location>
        <begin position="172"/>
        <end position="188"/>
    </location>
</feature>
<feature type="compositionally biased region" description="Polar residues" evidence="10">
    <location>
        <begin position="743"/>
        <end position="755"/>
    </location>
</feature>
<evidence type="ECO:0000256" key="10">
    <source>
        <dbReference type="SAM" id="MobiDB-lite"/>
    </source>
</evidence>
<feature type="compositionally biased region" description="Basic and acidic residues" evidence="10">
    <location>
        <begin position="1250"/>
        <end position="1262"/>
    </location>
</feature>